<comment type="caution">
    <text evidence="1">The sequence shown here is derived from an EMBL/GenBank/DDBJ whole genome shotgun (WGS) entry which is preliminary data.</text>
</comment>
<dbReference type="InterPro" id="IPR036852">
    <property type="entry name" value="Peptidase_S8/S53_dom_sf"/>
</dbReference>
<accession>A0A2T5V6I9</accession>
<keyword evidence="2" id="KW-1185">Reference proteome</keyword>
<reference evidence="1 2" key="1">
    <citation type="submission" date="2018-04" db="EMBL/GenBank/DDBJ databases">
        <title>Genomic Encyclopedia of Archaeal and Bacterial Type Strains, Phase II (KMG-II): from individual species to whole genera.</title>
        <authorList>
            <person name="Goeker M."/>
        </authorList>
    </citation>
    <scope>NUCLEOTIDE SEQUENCE [LARGE SCALE GENOMIC DNA]</scope>
    <source>
        <strain evidence="1 2">DSM 23382</strain>
    </source>
</reference>
<dbReference type="AlphaFoldDB" id="A0A2T5V6I9"/>
<organism evidence="1 2">
    <name type="scientific">Breoghania corrubedonensis</name>
    <dbReference type="NCBI Taxonomy" id="665038"/>
    <lineage>
        <taxon>Bacteria</taxon>
        <taxon>Pseudomonadati</taxon>
        <taxon>Pseudomonadota</taxon>
        <taxon>Alphaproteobacteria</taxon>
        <taxon>Hyphomicrobiales</taxon>
        <taxon>Stappiaceae</taxon>
        <taxon>Breoghania</taxon>
    </lineage>
</organism>
<dbReference type="GO" id="GO:0004252">
    <property type="term" value="F:serine-type endopeptidase activity"/>
    <property type="evidence" value="ECO:0007669"/>
    <property type="project" value="InterPro"/>
</dbReference>
<dbReference type="RefSeq" id="WP_107990885.1">
    <property type="nucleotide sequence ID" value="NZ_QAYG01000007.1"/>
</dbReference>
<protein>
    <submittedName>
        <fullName evidence="1">Uncharacterized protein</fullName>
    </submittedName>
</protein>
<dbReference type="GO" id="GO:0006508">
    <property type="term" value="P:proteolysis"/>
    <property type="evidence" value="ECO:0007669"/>
    <property type="project" value="InterPro"/>
</dbReference>
<dbReference type="Proteomes" id="UP000244081">
    <property type="component" value="Unassembled WGS sequence"/>
</dbReference>
<evidence type="ECO:0000313" key="1">
    <source>
        <dbReference type="EMBL" id="PTW59346.1"/>
    </source>
</evidence>
<dbReference type="SUPFAM" id="SSF52743">
    <property type="entry name" value="Subtilisin-like"/>
    <property type="match status" value="1"/>
</dbReference>
<proteinExistence type="predicted"/>
<name>A0A2T5V6I9_9HYPH</name>
<sequence length="213" mass="22534">MIRVALLDGALPSAYPDLAAQRRFAKADGAMSACVHALAMATTIHRHAPHVNFVNGIVFPGKLVTSVAVLCDALEWLGEDPPEIVHCSFGLARASLELEMRIRALEKAGSLITASAPARGDPVYPAALEGVVSVQGDARCKPEDISRLDLPGAIFGACVVSPEAPDIRGASIAAAHVCGMLAADWAGGGLETLRAFERRIRYHGCERRTEPTM</sequence>
<gene>
    <name evidence="1" type="ORF">C8N35_10759</name>
</gene>
<evidence type="ECO:0000313" key="2">
    <source>
        <dbReference type="Proteomes" id="UP000244081"/>
    </source>
</evidence>
<dbReference type="OrthoDB" id="9816306at2"/>
<dbReference type="EMBL" id="QAYG01000007">
    <property type="protein sequence ID" value="PTW59346.1"/>
    <property type="molecule type" value="Genomic_DNA"/>
</dbReference>
<dbReference type="Gene3D" id="3.40.50.200">
    <property type="entry name" value="Peptidase S8/S53 domain"/>
    <property type="match status" value="1"/>
</dbReference>